<name>A0ABS2K9R3_9GAMM</name>
<accession>A0ABS2K9R3</accession>
<gene>
    <name evidence="2" type="ORF">ISP19_20180</name>
</gene>
<dbReference type="Gene3D" id="3.40.430.10">
    <property type="entry name" value="Dihydrofolate Reductase, subunit A"/>
    <property type="match status" value="1"/>
</dbReference>
<evidence type="ECO:0000313" key="3">
    <source>
        <dbReference type="Proteomes" id="UP001430149"/>
    </source>
</evidence>
<dbReference type="InterPro" id="IPR024072">
    <property type="entry name" value="DHFR-like_dom_sf"/>
</dbReference>
<dbReference type="InterPro" id="IPR002734">
    <property type="entry name" value="RibDG_C"/>
</dbReference>
<organism evidence="2 3">
    <name type="scientific">Dyella flava</name>
    <dbReference type="NCBI Taxonomy" id="1920170"/>
    <lineage>
        <taxon>Bacteria</taxon>
        <taxon>Pseudomonadati</taxon>
        <taxon>Pseudomonadota</taxon>
        <taxon>Gammaproteobacteria</taxon>
        <taxon>Lysobacterales</taxon>
        <taxon>Rhodanobacteraceae</taxon>
        <taxon>Dyella</taxon>
    </lineage>
</organism>
<comment type="caution">
    <text evidence="2">The sequence shown here is derived from an EMBL/GenBank/DDBJ whole genome shotgun (WGS) entry which is preliminary data.</text>
</comment>
<dbReference type="RefSeq" id="WP_204684208.1">
    <property type="nucleotide sequence ID" value="NZ_BSNR01000014.1"/>
</dbReference>
<dbReference type="SUPFAM" id="SSF53597">
    <property type="entry name" value="Dihydrofolate reductase-like"/>
    <property type="match status" value="1"/>
</dbReference>
<sequence>MGKLIMWNLVTLDGYFEGPKSWDLDFHREVWGDELERFAIEQLESAEGLLFGRVTYEGMAAYWKTAEGTVANFMNSLPKLVASRTLRKPDWNNTGLVSENVAETVREVKLQAKKDLYVFGSANLCETLIEENLFDEYRLGVVPVILGNGHPLFKPGVSLQKLKLAGSKTYASGCIVLRYINE</sequence>
<protein>
    <submittedName>
        <fullName evidence="2">Dihydrofolate reductase</fullName>
    </submittedName>
</protein>
<feature type="domain" description="Bacterial bifunctional deaminase-reductase C-terminal" evidence="1">
    <location>
        <begin position="3"/>
        <end position="175"/>
    </location>
</feature>
<evidence type="ECO:0000313" key="2">
    <source>
        <dbReference type="EMBL" id="MBM7127699.1"/>
    </source>
</evidence>
<dbReference type="EMBL" id="JADIKE010000039">
    <property type="protein sequence ID" value="MBM7127699.1"/>
    <property type="molecule type" value="Genomic_DNA"/>
</dbReference>
<evidence type="ECO:0000259" key="1">
    <source>
        <dbReference type="Pfam" id="PF01872"/>
    </source>
</evidence>
<reference evidence="2" key="1">
    <citation type="submission" date="2020-10" db="EMBL/GenBank/DDBJ databases">
        <title>Phylogeny of dyella-like bacteria.</title>
        <authorList>
            <person name="Fu J."/>
        </authorList>
    </citation>
    <scope>NUCLEOTIDE SEQUENCE</scope>
    <source>
        <strain evidence="2">DHOC52</strain>
    </source>
</reference>
<dbReference type="Pfam" id="PF01872">
    <property type="entry name" value="RibD_C"/>
    <property type="match status" value="1"/>
</dbReference>
<dbReference type="Proteomes" id="UP001430149">
    <property type="component" value="Unassembled WGS sequence"/>
</dbReference>
<keyword evidence="3" id="KW-1185">Reference proteome</keyword>
<proteinExistence type="predicted"/>